<comment type="caution">
    <text evidence="1">The sequence shown here is derived from an EMBL/GenBank/DDBJ whole genome shotgun (WGS) entry which is preliminary data.</text>
</comment>
<dbReference type="RefSeq" id="WP_044315436.1">
    <property type="nucleotide sequence ID" value="NZ_JXXD01000136.1"/>
</dbReference>
<evidence type="ECO:0000313" key="1">
    <source>
        <dbReference type="EMBL" id="KIZ35199.1"/>
    </source>
</evidence>
<dbReference type="EMBL" id="JXXD01000136">
    <property type="protein sequence ID" value="KIZ35199.1"/>
    <property type="molecule type" value="Genomic_DNA"/>
</dbReference>
<gene>
    <name evidence="1" type="ORF">LO50_14350</name>
</gene>
<evidence type="ECO:0008006" key="3">
    <source>
        <dbReference type="Google" id="ProtNLM"/>
    </source>
</evidence>
<evidence type="ECO:0000313" key="2">
    <source>
        <dbReference type="Proteomes" id="UP000032439"/>
    </source>
</evidence>
<dbReference type="AlphaFoldDB" id="A0A0D7E2X1"/>
<dbReference type="Gene3D" id="3.90.1480.10">
    <property type="entry name" value="Alpha-2,3-sialyltransferase"/>
    <property type="match status" value="1"/>
</dbReference>
<name>A0A0D7E2X1_STUST</name>
<dbReference type="Proteomes" id="UP000032439">
    <property type="component" value="Unassembled WGS sequence"/>
</dbReference>
<reference evidence="1 2" key="1">
    <citation type="submission" date="2014-11" db="EMBL/GenBank/DDBJ databases">
        <title>Genomics and ecophysiology of heterotrophic nitrogen fixing bacteria isolated from estuarine surface water.</title>
        <authorList>
            <person name="Bentzon-Tilia M."/>
            <person name="Severin I."/>
            <person name="Hansen L.H."/>
            <person name="Riemann L."/>
        </authorList>
    </citation>
    <scope>NUCLEOTIDE SEQUENCE [LARGE SCALE GENOMIC DNA]</scope>
    <source>
        <strain evidence="1 2">BAL361</strain>
    </source>
</reference>
<sequence>MDMQKKIYYLLKAWTPPRLLPLVLKGAVLLRYLLLRDKAVLKKNSRLKEAAVGRDAYLLATGPSLKGIDLGFLEGKDCFSVSNFMLHPQLNEVCPKLHFFAPYHEPLIFEEYVSWLRQADAMLPASTGIVLGLQTKGTVEKYGLFRGREVHYLCLEKVSLTSVPDITCPVVAPQTSPIMVLPVLHYMGYKRVFLLGCDHNILKNYGGVVENFYSADQDARKNATSGDNWRDGIVKHLENALNVFAQYMYYKKVFSGSGRELKHTSKEGWLDFLEYTSLDELRLAKVKE</sequence>
<accession>A0A0D7E2X1</accession>
<protein>
    <recommendedName>
        <fullName evidence="3">DUF115 domain-containing protein</fullName>
    </recommendedName>
</protein>
<dbReference type="PATRIC" id="fig|316.110.peg.758"/>
<organism evidence="1 2">
    <name type="scientific">Stutzerimonas stutzeri</name>
    <name type="common">Pseudomonas stutzeri</name>
    <dbReference type="NCBI Taxonomy" id="316"/>
    <lineage>
        <taxon>Bacteria</taxon>
        <taxon>Pseudomonadati</taxon>
        <taxon>Pseudomonadota</taxon>
        <taxon>Gammaproteobacteria</taxon>
        <taxon>Pseudomonadales</taxon>
        <taxon>Pseudomonadaceae</taxon>
        <taxon>Stutzerimonas</taxon>
    </lineage>
</organism>
<proteinExistence type="predicted"/>